<dbReference type="Proteomes" id="UP000244077">
    <property type="component" value="Unassembled WGS sequence"/>
</dbReference>
<dbReference type="Pfam" id="PF06945">
    <property type="entry name" value="DUF1289"/>
    <property type="match status" value="1"/>
</dbReference>
<organism evidence="2 3">
    <name type="scientific">Celeribacter persicus</name>
    <dbReference type="NCBI Taxonomy" id="1651082"/>
    <lineage>
        <taxon>Bacteria</taxon>
        <taxon>Pseudomonadati</taxon>
        <taxon>Pseudomonadota</taxon>
        <taxon>Alphaproteobacteria</taxon>
        <taxon>Rhodobacterales</taxon>
        <taxon>Roseobacteraceae</taxon>
        <taxon>Celeribacter</taxon>
    </lineage>
</organism>
<dbReference type="RefSeq" id="WP_107815169.1">
    <property type="nucleotide sequence ID" value="NZ_QAOH01000002.1"/>
</dbReference>
<dbReference type="EMBL" id="QAOH01000002">
    <property type="protein sequence ID" value="PTQ75187.1"/>
    <property type="molecule type" value="Genomic_DNA"/>
</dbReference>
<feature type="compositionally biased region" description="Basic residues" evidence="1">
    <location>
        <begin position="64"/>
        <end position="82"/>
    </location>
</feature>
<evidence type="ECO:0008006" key="4">
    <source>
        <dbReference type="Google" id="ProtNLM"/>
    </source>
</evidence>
<evidence type="ECO:0000313" key="2">
    <source>
        <dbReference type="EMBL" id="PTQ75187.1"/>
    </source>
</evidence>
<protein>
    <recommendedName>
        <fullName evidence="4">Fe-S protein YdhL (DUF1289 family)</fullName>
    </recommendedName>
</protein>
<dbReference type="PANTHER" id="PTHR35175:SF2">
    <property type="entry name" value="DUF1289 DOMAIN-CONTAINING PROTEIN"/>
    <property type="match status" value="1"/>
</dbReference>
<proteinExistence type="predicted"/>
<dbReference type="InterPro" id="IPR010710">
    <property type="entry name" value="DUF1289"/>
</dbReference>
<evidence type="ECO:0000256" key="1">
    <source>
        <dbReference type="SAM" id="MobiDB-lite"/>
    </source>
</evidence>
<sequence length="82" mass="9394">MSDEIWKRDEIESPCTKVCQIHPDTRLCLGCARSIEEIGRWSSMSVEERRAIMADLPNRQPAPTKRRGGRAARLKSGLKRQE</sequence>
<comment type="caution">
    <text evidence="2">The sequence shown here is derived from an EMBL/GenBank/DDBJ whole genome shotgun (WGS) entry which is preliminary data.</text>
</comment>
<gene>
    <name evidence="2" type="ORF">C8N42_102103</name>
</gene>
<dbReference type="OrthoDB" id="9811423at2"/>
<evidence type="ECO:0000313" key="3">
    <source>
        <dbReference type="Proteomes" id="UP000244077"/>
    </source>
</evidence>
<feature type="region of interest" description="Disordered" evidence="1">
    <location>
        <begin position="56"/>
        <end position="82"/>
    </location>
</feature>
<reference evidence="2 3" key="1">
    <citation type="submission" date="2018-04" db="EMBL/GenBank/DDBJ databases">
        <title>Genomic Encyclopedia of Archaeal and Bacterial Type Strains, Phase II (KMG-II): from individual species to whole genera.</title>
        <authorList>
            <person name="Goeker M."/>
        </authorList>
    </citation>
    <scope>NUCLEOTIDE SEQUENCE [LARGE SCALE GENOMIC DNA]</scope>
    <source>
        <strain evidence="2 3">DSM 100434</strain>
    </source>
</reference>
<dbReference type="AlphaFoldDB" id="A0A2T5HUD3"/>
<accession>A0A2T5HUD3</accession>
<dbReference type="PANTHER" id="PTHR35175">
    <property type="entry name" value="DUF1289 DOMAIN-CONTAINING PROTEIN"/>
    <property type="match status" value="1"/>
</dbReference>
<keyword evidence="3" id="KW-1185">Reference proteome</keyword>
<name>A0A2T5HUD3_9RHOB</name>